<sequence length="293" mass="31983">MTSSVNSHATTAVGPGPEPSGVPEDLPWIEDAADVAPGDARALSRVFLARLRTLEEGTGEYQYVRGTLIEMNLSLVGFAVRRFRDRGNGETEDITQVGTIGLIKAIDRFDLSREVEFTSFAIPCIVGEIKRFFRDATWAVHVPRHLQELRFTLARSREVLATALNRPPTVRELAAHLDMAEEKVVEGLVAANGHVAGSLDTRAGDDEAGDGGGPGYAETIGGPDPALELFEDLHALGPLLRRLDDRERAILEMRFGQEMTQADIGRHLGLSQMHVSRLLARTLTELRTGLLGQ</sequence>
<keyword evidence="10" id="KW-1185">Reference proteome</keyword>
<dbReference type="OrthoDB" id="9804285at2"/>
<evidence type="ECO:0000313" key="10">
    <source>
        <dbReference type="Proteomes" id="UP000422572"/>
    </source>
</evidence>
<dbReference type="InterPro" id="IPR013325">
    <property type="entry name" value="RNA_pol_sigma_r2"/>
</dbReference>
<evidence type="ECO:0000256" key="4">
    <source>
        <dbReference type="ARBA" id="ARBA00023163"/>
    </source>
</evidence>
<dbReference type="RefSeq" id="WP_156696067.1">
    <property type="nucleotide sequence ID" value="NZ_CP034279.1"/>
</dbReference>
<dbReference type="SUPFAM" id="SSF88946">
    <property type="entry name" value="Sigma2 domain of RNA polymerase sigma factors"/>
    <property type="match status" value="1"/>
</dbReference>
<dbReference type="InterPro" id="IPR007627">
    <property type="entry name" value="RNA_pol_sigma70_r2"/>
</dbReference>
<feature type="domain" description="RNA polymerase sigma-70 region 4" evidence="8">
    <location>
        <begin position="239"/>
        <end position="287"/>
    </location>
</feature>
<dbReference type="NCBIfam" id="TIGR02980">
    <property type="entry name" value="SigBFG"/>
    <property type="match status" value="1"/>
</dbReference>
<dbReference type="Gene3D" id="1.10.10.10">
    <property type="entry name" value="Winged helix-like DNA-binding domain superfamily/Winged helix DNA-binding domain"/>
    <property type="match status" value="2"/>
</dbReference>
<dbReference type="InterPro" id="IPR014284">
    <property type="entry name" value="RNA_pol_sigma-70_dom"/>
</dbReference>
<feature type="region of interest" description="Disordered" evidence="5">
    <location>
        <begin position="1"/>
        <end position="26"/>
    </location>
</feature>
<evidence type="ECO:0000256" key="1">
    <source>
        <dbReference type="ARBA" id="ARBA00023015"/>
    </source>
</evidence>
<evidence type="ECO:0000259" key="7">
    <source>
        <dbReference type="Pfam" id="PF04542"/>
    </source>
</evidence>
<dbReference type="Pfam" id="PF04542">
    <property type="entry name" value="Sigma70_r2"/>
    <property type="match status" value="1"/>
</dbReference>
<organism evidence="9 10">
    <name type="scientific">Streptomyces ficellus</name>
    <dbReference type="NCBI Taxonomy" id="1977088"/>
    <lineage>
        <taxon>Bacteria</taxon>
        <taxon>Bacillati</taxon>
        <taxon>Actinomycetota</taxon>
        <taxon>Actinomycetes</taxon>
        <taxon>Kitasatosporales</taxon>
        <taxon>Streptomycetaceae</taxon>
        <taxon>Streptomyces</taxon>
    </lineage>
</organism>
<dbReference type="AlphaFoldDB" id="A0A6I6FWM0"/>
<dbReference type="InterPro" id="IPR036388">
    <property type="entry name" value="WH-like_DNA-bd_sf"/>
</dbReference>
<evidence type="ECO:0000256" key="5">
    <source>
        <dbReference type="SAM" id="MobiDB-lite"/>
    </source>
</evidence>
<accession>A0A6I6FWM0</accession>
<dbReference type="InterPro" id="IPR007624">
    <property type="entry name" value="RNA_pol_sigma70_r3"/>
</dbReference>
<dbReference type="InterPro" id="IPR000943">
    <property type="entry name" value="RNA_pol_sigma70"/>
</dbReference>
<dbReference type="GO" id="GO:0006352">
    <property type="term" value="P:DNA-templated transcription initiation"/>
    <property type="evidence" value="ECO:0007669"/>
    <property type="project" value="InterPro"/>
</dbReference>
<dbReference type="InterPro" id="IPR013324">
    <property type="entry name" value="RNA_pol_sigma_r3/r4-like"/>
</dbReference>
<dbReference type="NCBIfam" id="TIGR02937">
    <property type="entry name" value="sigma70-ECF"/>
    <property type="match status" value="1"/>
</dbReference>
<feature type="domain" description="RNA polymerase sigma-70 region 2" evidence="7">
    <location>
        <begin position="68"/>
        <end position="138"/>
    </location>
</feature>
<dbReference type="Pfam" id="PF04545">
    <property type="entry name" value="Sigma70_r4"/>
    <property type="match status" value="1"/>
</dbReference>
<evidence type="ECO:0000259" key="8">
    <source>
        <dbReference type="Pfam" id="PF04545"/>
    </source>
</evidence>
<dbReference type="PANTHER" id="PTHR30385">
    <property type="entry name" value="SIGMA FACTOR F FLAGELLAR"/>
    <property type="match status" value="1"/>
</dbReference>
<dbReference type="Gene3D" id="1.20.120.1810">
    <property type="match status" value="1"/>
</dbReference>
<feature type="domain" description="RNA polymerase sigma-70 region 3" evidence="6">
    <location>
        <begin position="153"/>
        <end position="211"/>
    </location>
</feature>
<protein>
    <submittedName>
        <fullName evidence="9">SigB/SigF/SigG family RNA polymerase sigma factor</fullName>
    </submittedName>
</protein>
<name>A0A6I6FWM0_9ACTN</name>
<dbReference type="Proteomes" id="UP000422572">
    <property type="component" value="Chromosome"/>
</dbReference>
<dbReference type="GO" id="GO:0003677">
    <property type="term" value="F:DNA binding"/>
    <property type="evidence" value="ECO:0007669"/>
    <property type="project" value="UniProtKB-KW"/>
</dbReference>
<gene>
    <name evidence="9" type="ORF">EIZ62_31765</name>
</gene>
<evidence type="ECO:0000313" key="9">
    <source>
        <dbReference type="EMBL" id="QGV82326.1"/>
    </source>
</evidence>
<dbReference type="KEGG" id="sfic:EIZ62_31765"/>
<dbReference type="SUPFAM" id="SSF88659">
    <property type="entry name" value="Sigma3 and sigma4 domains of RNA polymerase sigma factors"/>
    <property type="match status" value="2"/>
</dbReference>
<feature type="compositionally biased region" description="Polar residues" evidence="5">
    <location>
        <begin position="1"/>
        <end position="10"/>
    </location>
</feature>
<keyword evidence="3" id="KW-0238">DNA-binding</keyword>
<proteinExistence type="predicted"/>
<feature type="compositionally biased region" description="Low complexity" evidence="5">
    <location>
        <begin position="13"/>
        <end position="24"/>
    </location>
</feature>
<keyword evidence="2" id="KW-0731">Sigma factor</keyword>
<dbReference type="PANTHER" id="PTHR30385:SF4">
    <property type="entry name" value="RNA POLYMERASE SIGMA-E FACTOR"/>
    <property type="match status" value="1"/>
</dbReference>
<keyword evidence="1" id="KW-0805">Transcription regulation</keyword>
<evidence type="ECO:0000259" key="6">
    <source>
        <dbReference type="Pfam" id="PF04539"/>
    </source>
</evidence>
<evidence type="ECO:0000256" key="3">
    <source>
        <dbReference type="ARBA" id="ARBA00023125"/>
    </source>
</evidence>
<reference evidence="9 10" key="1">
    <citation type="submission" date="2018-12" db="EMBL/GenBank/DDBJ databases">
        <title>Complete genome sequence of Streptomyces ficellus NRRL8067, the producer of ficellomycin, feldamycin and nojirimycin.</title>
        <authorList>
            <person name="Zhang H."/>
            <person name="Yue R."/>
            <person name="Liu Y."/>
            <person name="Li M."/>
            <person name="Mu H."/>
            <person name="Zhang J."/>
        </authorList>
    </citation>
    <scope>NUCLEOTIDE SEQUENCE [LARGE SCALE GENOMIC DNA]</scope>
    <source>
        <strain evidence="9 10">NRRL 8067</strain>
    </source>
</reference>
<dbReference type="CDD" id="cd06171">
    <property type="entry name" value="Sigma70_r4"/>
    <property type="match status" value="1"/>
</dbReference>
<dbReference type="InterPro" id="IPR014322">
    <property type="entry name" value="RNA_pol_sigma-B/F/G"/>
</dbReference>
<dbReference type="PRINTS" id="PR00046">
    <property type="entry name" value="SIGMA70FCT"/>
</dbReference>
<evidence type="ECO:0000256" key="2">
    <source>
        <dbReference type="ARBA" id="ARBA00023082"/>
    </source>
</evidence>
<dbReference type="Pfam" id="PF04539">
    <property type="entry name" value="Sigma70_r3"/>
    <property type="match status" value="1"/>
</dbReference>
<dbReference type="InterPro" id="IPR007630">
    <property type="entry name" value="RNA_pol_sigma70_r4"/>
</dbReference>
<dbReference type="EMBL" id="CP034279">
    <property type="protein sequence ID" value="QGV82326.1"/>
    <property type="molecule type" value="Genomic_DNA"/>
</dbReference>
<keyword evidence="4" id="KW-0804">Transcription</keyword>
<dbReference type="GO" id="GO:0016987">
    <property type="term" value="F:sigma factor activity"/>
    <property type="evidence" value="ECO:0007669"/>
    <property type="project" value="UniProtKB-KW"/>
</dbReference>